<dbReference type="AlphaFoldDB" id="A0AA39MJX8"/>
<reference evidence="1" key="1">
    <citation type="submission" date="2023-06" db="EMBL/GenBank/DDBJ databases">
        <authorList>
            <consortium name="Lawrence Berkeley National Laboratory"/>
            <person name="Ahrendt S."/>
            <person name="Sahu N."/>
            <person name="Indic B."/>
            <person name="Wong-Bajracharya J."/>
            <person name="Merenyi Z."/>
            <person name="Ke H.-M."/>
            <person name="Monk M."/>
            <person name="Kocsube S."/>
            <person name="Drula E."/>
            <person name="Lipzen A."/>
            <person name="Balint B."/>
            <person name="Henrissat B."/>
            <person name="Andreopoulos B."/>
            <person name="Martin F.M."/>
            <person name="Harder C.B."/>
            <person name="Rigling D."/>
            <person name="Ford K.L."/>
            <person name="Foster G.D."/>
            <person name="Pangilinan J."/>
            <person name="Papanicolaou A."/>
            <person name="Barry K."/>
            <person name="LaButti K."/>
            <person name="Viragh M."/>
            <person name="Koriabine M."/>
            <person name="Yan M."/>
            <person name="Riley R."/>
            <person name="Champramary S."/>
            <person name="Plett K.L."/>
            <person name="Tsai I.J."/>
            <person name="Slot J."/>
            <person name="Sipos G."/>
            <person name="Plett J."/>
            <person name="Nagy L.G."/>
            <person name="Grigoriev I.V."/>
        </authorList>
    </citation>
    <scope>NUCLEOTIDE SEQUENCE</scope>
    <source>
        <strain evidence="1">CCBAS 213</strain>
    </source>
</reference>
<protein>
    <submittedName>
        <fullName evidence="1">Uncharacterized protein</fullName>
    </submittedName>
</protein>
<accession>A0AA39MJX8</accession>
<dbReference type="EMBL" id="JAUEPS010000130">
    <property type="protein sequence ID" value="KAK0436190.1"/>
    <property type="molecule type" value="Genomic_DNA"/>
</dbReference>
<dbReference type="Proteomes" id="UP001175211">
    <property type="component" value="Unassembled WGS sequence"/>
</dbReference>
<organism evidence="1 2">
    <name type="scientific">Armillaria tabescens</name>
    <name type="common">Ringless honey mushroom</name>
    <name type="synonym">Agaricus tabescens</name>
    <dbReference type="NCBI Taxonomy" id="1929756"/>
    <lineage>
        <taxon>Eukaryota</taxon>
        <taxon>Fungi</taxon>
        <taxon>Dikarya</taxon>
        <taxon>Basidiomycota</taxon>
        <taxon>Agaricomycotina</taxon>
        <taxon>Agaricomycetes</taxon>
        <taxon>Agaricomycetidae</taxon>
        <taxon>Agaricales</taxon>
        <taxon>Marasmiineae</taxon>
        <taxon>Physalacriaceae</taxon>
        <taxon>Desarmillaria</taxon>
    </lineage>
</organism>
<name>A0AA39MJX8_ARMTA</name>
<evidence type="ECO:0000313" key="2">
    <source>
        <dbReference type="Proteomes" id="UP001175211"/>
    </source>
</evidence>
<evidence type="ECO:0000313" key="1">
    <source>
        <dbReference type="EMBL" id="KAK0436190.1"/>
    </source>
</evidence>
<keyword evidence="2" id="KW-1185">Reference proteome</keyword>
<dbReference type="GeneID" id="85362223"/>
<sequence length="123" mass="14157">MGSLGLFKKHCHVVWGIDVQFEGGDRITIKTPPEDCSSNAILLHWISIINDMPKTKALKKQLMKATKIILWYICYDNDLPNTKTKSQLIDEIVGWHEVMEDFTFHPQLDIEEMMLQASMTPLP</sequence>
<dbReference type="RefSeq" id="XP_060322207.1">
    <property type="nucleotide sequence ID" value="XM_060478675.1"/>
</dbReference>
<proteinExistence type="predicted"/>
<comment type="caution">
    <text evidence="1">The sequence shown here is derived from an EMBL/GenBank/DDBJ whole genome shotgun (WGS) entry which is preliminary data.</text>
</comment>
<gene>
    <name evidence="1" type="ORF">EV420DRAFT_1652632</name>
</gene>